<feature type="chain" id="PRO_5044992711" evidence="2">
    <location>
        <begin position="21"/>
        <end position="484"/>
    </location>
</feature>
<dbReference type="SUPFAM" id="SSF56954">
    <property type="entry name" value="Outer membrane efflux proteins (OEP)"/>
    <property type="match status" value="1"/>
</dbReference>
<sequence>MRRGFIAIWSAACVAACSQAPLMHLPEIPSATAFKEAPPAVAGTEMPPLQWDSWWQAFGDPALDGLEQQLLQNSPDLASALARYQQARAATDALRAAESPALGTSLNVQRNRQSDRRPLRVLGPNSPDEYNSATLGLDFQYELDLWGRVKQQVAAGSANERAAQADLAAARLALQAQLADTLVALRGLDQEARLLQETEAAYQRAAELIGRRHDAGIASGLDLARAEGQLASTRSQLRQSRAQRAVQEHAIAALVGASASSFSLPAEPVPMTLPQVPLLQPSTLLQRRPDVLAAQQRVLAANASAGAARAAFFPAVQLSGQAGFQSSDLGRFIEMPNLFWALGPTLVFNLLDGGRRQADNARANAAVEEAAQRYRGVVLAAFQQTEDQLALLGRYGEAAVAEREATVATARALALATNRYNAGAASYLEVVSSQTANLQAQRSALDLGTRQRRATVQLVRALGGGWSAELAQTAAAATDAAAQR</sequence>
<keyword evidence="6" id="KW-1185">Reference proteome</keyword>
<feature type="compositionally biased region" description="Polar residues" evidence="4">
    <location>
        <begin position="102"/>
        <end position="111"/>
    </location>
</feature>
<keyword evidence="2" id="KW-0564">Palmitate</keyword>
<feature type="signal peptide" evidence="2">
    <location>
        <begin position="1"/>
        <end position="20"/>
    </location>
</feature>
<dbReference type="EMBL" id="BAAAEW010000007">
    <property type="protein sequence ID" value="GAA0747976.1"/>
    <property type="molecule type" value="Genomic_DNA"/>
</dbReference>
<proteinExistence type="inferred from homology"/>
<evidence type="ECO:0000256" key="1">
    <source>
        <dbReference type="ARBA" id="ARBA00007613"/>
    </source>
</evidence>
<dbReference type="Gene3D" id="2.20.200.10">
    <property type="entry name" value="Outer membrane efflux proteins (OEP)"/>
    <property type="match status" value="1"/>
</dbReference>
<dbReference type="Pfam" id="PF02321">
    <property type="entry name" value="OEP"/>
    <property type="match status" value="2"/>
</dbReference>
<evidence type="ECO:0000313" key="5">
    <source>
        <dbReference type="EMBL" id="GAA0747976.1"/>
    </source>
</evidence>
<keyword evidence="2" id="KW-0812">Transmembrane</keyword>
<protein>
    <submittedName>
        <fullName evidence="5">Efflux transporter outer membrane subunit</fullName>
    </submittedName>
</protein>
<dbReference type="Gene3D" id="1.20.1600.10">
    <property type="entry name" value="Outer membrane efflux proteins (OEP)"/>
    <property type="match status" value="1"/>
</dbReference>
<keyword evidence="2" id="KW-0449">Lipoprotein</keyword>
<dbReference type="InterPro" id="IPR003423">
    <property type="entry name" value="OMP_efflux"/>
</dbReference>
<comment type="caution">
    <text evidence="5">The sequence shown here is derived from an EMBL/GenBank/DDBJ whole genome shotgun (WGS) entry which is preliminary data.</text>
</comment>
<keyword evidence="3" id="KW-0175">Coiled coil</keyword>
<organism evidence="5 6">
    <name type="scientific">Ideonella azotifigens</name>
    <dbReference type="NCBI Taxonomy" id="513160"/>
    <lineage>
        <taxon>Bacteria</taxon>
        <taxon>Pseudomonadati</taxon>
        <taxon>Pseudomonadota</taxon>
        <taxon>Betaproteobacteria</taxon>
        <taxon>Burkholderiales</taxon>
        <taxon>Sphaerotilaceae</taxon>
        <taxon>Ideonella</taxon>
    </lineage>
</organism>
<dbReference type="RefSeq" id="WP_259374126.1">
    <property type="nucleotide sequence ID" value="NZ_BAAAEW010000007.1"/>
</dbReference>
<comment type="similarity">
    <text evidence="1 2">Belongs to the outer membrane factor (OMF) (TC 1.B.17) family.</text>
</comment>
<dbReference type="InterPro" id="IPR010131">
    <property type="entry name" value="MdtP/NodT-like"/>
</dbReference>
<evidence type="ECO:0000256" key="4">
    <source>
        <dbReference type="SAM" id="MobiDB-lite"/>
    </source>
</evidence>
<evidence type="ECO:0000313" key="6">
    <source>
        <dbReference type="Proteomes" id="UP001500279"/>
    </source>
</evidence>
<accession>A0ABN1JWC9</accession>
<keyword evidence="2" id="KW-0732">Signal</keyword>
<comment type="subcellular location">
    <subcellularLocation>
        <location evidence="2">Cell membrane</location>
        <topology evidence="2">Lipid-anchor</topology>
    </subcellularLocation>
</comment>
<dbReference type="PANTHER" id="PTHR30203">
    <property type="entry name" value="OUTER MEMBRANE CATION EFFLUX PROTEIN"/>
    <property type="match status" value="1"/>
</dbReference>
<dbReference type="PANTHER" id="PTHR30203:SF33">
    <property type="entry name" value="BLR4455 PROTEIN"/>
    <property type="match status" value="1"/>
</dbReference>
<keyword evidence="2" id="KW-0472">Membrane</keyword>
<dbReference type="NCBIfam" id="TIGR01845">
    <property type="entry name" value="outer_NodT"/>
    <property type="match status" value="1"/>
</dbReference>
<reference evidence="5 6" key="1">
    <citation type="journal article" date="2019" name="Int. J. Syst. Evol. Microbiol.">
        <title>The Global Catalogue of Microorganisms (GCM) 10K type strain sequencing project: providing services to taxonomists for standard genome sequencing and annotation.</title>
        <authorList>
            <consortium name="The Broad Institute Genomics Platform"/>
            <consortium name="The Broad Institute Genome Sequencing Center for Infectious Disease"/>
            <person name="Wu L."/>
            <person name="Ma J."/>
        </authorList>
    </citation>
    <scope>NUCLEOTIDE SEQUENCE [LARGE SCALE GENOMIC DNA]</scope>
    <source>
        <strain evidence="5 6">JCM 15503</strain>
    </source>
</reference>
<dbReference type="Proteomes" id="UP001500279">
    <property type="component" value="Unassembled WGS sequence"/>
</dbReference>
<feature type="coiled-coil region" evidence="3">
    <location>
        <begin position="188"/>
        <end position="243"/>
    </location>
</feature>
<name>A0ABN1JWC9_9BURK</name>
<evidence type="ECO:0000256" key="2">
    <source>
        <dbReference type="RuleBase" id="RU362097"/>
    </source>
</evidence>
<gene>
    <name evidence="5" type="ORF">GCM10009107_17020</name>
</gene>
<feature type="region of interest" description="Disordered" evidence="4">
    <location>
        <begin position="101"/>
        <end position="127"/>
    </location>
</feature>
<keyword evidence="2" id="KW-1134">Transmembrane beta strand</keyword>
<evidence type="ECO:0000256" key="3">
    <source>
        <dbReference type="SAM" id="Coils"/>
    </source>
</evidence>